<dbReference type="PANTHER" id="PTHR37316">
    <property type="entry name" value="TEICHOIC ACID GLYCEROL-PHOSPHATE PRIMASE"/>
    <property type="match status" value="1"/>
</dbReference>
<keyword evidence="8" id="KW-1185">Reference proteome</keyword>
<evidence type="ECO:0000256" key="5">
    <source>
        <dbReference type="ARBA" id="ARBA00022944"/>
    </source>
</evidence>
<evidence type="ECO:0000256" key="3">
    <source>
        <dbReference type="ARBA" id="ARBA00022475"/>
    </source>
</evidence>
<dbReference type="PANTHER" id="PTHR37316:SF3">
    <property type="entry name" value="TEICHOIC ACID GLYCEROL-PHOSPHATE TRANSFERASE"/>
    <property type="match status" value="1"/>
</dbReference>
<evidence type="ECO:0000256" key="1">
    <source>
        <dbReference type="ARBA" id="ARBA00004202"/>
    </source>
</evidence>
<keyword evidence="3" id="KW-1003">Cell membrane</keyword>
<dbReference type="RefSeq" id="WP_340604241.1">
    <property type="nucleotide sequence ID" value="NZ_JBBMXV010000003.1"/>
</dbReference>
<comment type="caution">
    <text evidence="7">The sequence shown here is derived from an EMBL/GenBank/DDBJ whole genome shotgun (WGS) entry which is preliminary data.</text>
</comment>
<dbReference type="Pfam" id="PF04464">
    <property type="entry name" value="Glyphos_transf"/>
    <property type="match status" value="1"/>
</dbReference>
<reference evidence="7 8" key="1">
    <citation type="journal article" date="2019" name="Int. J. Syst. Evol. Microbiol.">
        <title>The Global Catalogue of Microorganisms (GCM) 10K type strain sequencing project: providing services to taxonomists for standard genome sequencing and annotation.</title>
        <authorList>
            <consortium name="The Broad Institute Genomics Platform"/>
            <consortium name="The Broad Institute Genome Sequencing Center for Infectious Disease"/>
            <person name="Wu L."/>
            <person name="Ma J."/>
        </authorList>
    </citation>
    <scope>NUCLEOTIDE SEQUENCE [LARGE SCALE GENOMIC DNA]</scope>
    <source>
        <strain evidence="7 8">CGMCC 1.3240</strain>
    </source>
</reference>
<dbReference type="Gene3D" id="3.40.50.12580">
    <property type="match status" value="1"/>
</dbReference>
<comment type="subcellular location">
    <subcellularLocation>
        <location evidence="1">Cell membrane</location>
        <topology evidence="1">Peripheral membrane protein</topology>
    </subcellularLocation>
</comment>
<evidence type="ECO:0000313" key="8">
    <source>
        <dbReference type="Proteomes" id="UP001596312"/>
    </source>
</evidence>
<dbReference type="InterPro" id="IPR051612">
    <property type="entry name" value="Teichoic_Acid_Biosynth"/>
</dbReference>
<gene>
    <name evidence="7" type="ORF">ACFQGH_10965</name>
</gene>
<accession>A0ABD5V9Y1</accession>
<keyword evidence="5" id="KW-0777">Teichoic acid biosynthesis</keyword>
<dbReference type="GO" id="GO:0005886">
    <property type="term" value="C:plasma membrane"/>
    <property type="evidence" value="ECO:0007669"/>
    <property type="project" value="UniProtKB-SubCell"/>
</dbReference>
<dbReference type="InterPro" id="IPR043149">
    <property type="entry name" value="TagF_N"/>
</dbReference>
<dbReference type="SUPFAM" id="SSF53756">
    <property type="entry name" value="UDP-Glycosyltransferase/glycogen phosphorylase"/>
    <property type="match status" value="1"/>
</dbReference>
<organism evidence="7 8">
    <name type="scientific">Halalkalicoccus tibetensis</name>
    <dbReference type="NCBI Taxonomy" id="175632"/>
    <lineage>
        <taxon>Archaea</taxon>
        <taxon>Methanobacteriati</taxon>
        <taxon>Methanobacteriota</taxon>
        <taxon>Stenosarchaea group</taxon>
        <taxon>Halobacteria</taxon>
        <taxon>Halobacteriales</taxon>
        <taxon>Halococcaceae</taxon>
        <taxon>Halalkalicoccus</taxon>
    </lineage>
</organism>
<dbReference type="EMBL" id="JBHSXQ010000003">
    <property type="protein sequence ID" value="MFC6905714.1"/>
    <property type="molecule type" value="Genomic_DNA"/>
</dbReference>
<dbReference type="GO" id="GO:0016740">
    <property type="term" value="F:transferase activity"/>
    <property type="evidence" value="ECO:0007669"/>
    <property type="project" value="UniProtKB-KW"/>
</dbReference>
<keyword evidence="6" id="KW-0472">Membrane</keyword>
<protein>
    <submittedName>
        <fullName evidence="7">CDP-glycerol glycerophosphotransferase family protein</fullName>
    </submittedName>
</protein>
<evidence type="ECO:0000256" key="2">
    <source>
        <dbReference type="ARBA" id="ARBA00010488"/>
    </source>
</evidence>
<dbReference type="Gene3D" id="3.40.50.11820">
    <property type="match status" value="1"/>
</dbReference>
<evidence type="ECO:0000256" key="4">
    <source>
        <dbReference type="ARBA" id="ARBA00022679"/>
    </source>
</evidence>
<sequence length="410" mass="46091">MGLSAGQKRVQSLVRAALGALARLCLFALSFLTPRDESLWVFGSNGGEAFSDNSKYLFQYTAAEREHVRAVWLSRSEVVVAELGEAGYEAHRTESFRGRWISLRAGTAFVSHGMPDVNRWCSGGARTVVLWHGVALKRIGWDGYKRRRLDEKLKGLLKEKLFDRYDWLIVPSEAMVEPFSSAFHMPPERILSLGYPRNDALTGALPAEVGSEADSDDEYGEFRELREEETTILYAPTKHPETGRRAADHLRLAELDEWLAEHEAHLLLKPHPAEPIDLGGGFSRIVEVPGGLDVYPLLEHADVLLTDYSSLYFDYLLLDRPVAFYPFDLEAYRSTRGFYLEYDEVTPGPVATDFEGLLDVLDGVLDDDEFADERAAVRERFLQPATARRCEAVCDRFDPEAATPNPTSAR</sequence>
<dbReference type="InterPro" id="IPR043148">
    <property type="entry name" value="TagF_C"/>
</dbReference>
<evidence type="ECO:0000313" key="7">
    <source>
        <dbReference type="EMBL" id="MFC6905714.1"/>
    </source>
</evidence>
<dbReference type="AlphaFoldDB" id="A0ABD5V9Y1"/>
<comment type="similarity">
    <text evidence="2">Belongs to the CDP-glycerol glycerophosphotransferase family.</text>
</comment>
<dbReference type="Proteomes" id="UP001596312">
    <property type="component" value="Unassembled WGS sequence"/>
</dbReference>
<proteinExistence type="inferred from homology"/>
<dbReference type="InterPro" id="IPR007554">
    <property type="entry name" value="Glycerophosphate_synth"/>
</dbReference>
<evidence type="ECO:0000256" key="6">
    <source>
        <dbReference type="ARBA" id="ARBA00023136"/>
    </source>
</evidence>
<name>A0ABD5V9Y1_9EURY</name>
<keyword evidence="4" id="KW-0808">Transferase</keyword>